<dbReference type="InterPro" id="IPR012338">
    <property type="entry name" value="Beta-lactam/transpept-like"/>
</dbReference>
<evidence type="ECO:0000256" key="4">
    <source>
        <dbReference type="ARBA" id="ARBA00022801"/>
    </source>
</evidence>
<feature type="domain" description="Beta-lactamase-related" evidence="6">
    <location>
        <begin position="615"/>
        <end position="970"/>
    </location>
</feature>
<proteinExistence type="inferred from homology"/>
<protein>
    <recommendedName>
        <fullName evidence="3">beta-N-acetylhexosaminidase</fullName>
        <ecNumber evidence="3">3.2.1.52</ecNumber>
    </recommendedName>
</protein>
<evidence type="ECO:0000259" key="7">
    <source>
        <dbReference type="Pfam" id="PF00933"/>
    </source>
</evidence>
<dbReference type="PROSITE" id="PS00775">
    <property type="entry name" value="GLYCOSYL_HYDROL_F3"/>
    <property type="match status" value="1"/>
</dbReference>
<sequence>MVKALFFMRYIFFLVTFIFTSFTGFSQTVSNPLLAKDAIKQQKWVDSVYISMSLEEKIGQLFMVQAFSNKGLKHENMISQLVSNYGIGGIIFSKGDPLKQARFNNELQAVSKVPLLVGMDAEWGLSMRLDSTYAFPWNMTLGAIKDEKLVEKTGYQIGEHCKRLGVHFNFAPVVDINTNPKNPIIGNRSFGEDRDNVTRKALAFMKGMQSAGVLANAKHFPGHGDTESDSHKTLPTVSFDEKRIDSVELYPYRKLIKEGLSSVMVAHLNVPSLESRAGFPSSLSKHIVTDILKERLGFNGLIFTDALTMKGAADYVAKGVDGNTTHTMPKGGEIDLMAFLAGNDVMLMSENPEKAIARFVSAYSNNIITEERLSHSVKKILQAKYKVGLNDYKPIDSKNIISDLNRPIDDALYEELIENAITVLKNKSDIIPLQHLETKKIAYVKLGDDSGRHFFKELQKYAKVHEVSANNLDELLNKLKAYNTVIVGFHRSNESPWKAYKFSDKELVWLYEIARTNTVILDAFVKPYALSDLKTIENFESIIMSYQNSKIAQQKSAQLIFGAIEAKGVLPVSSGEFFKEGDGITFSSLSRLGYSIPERVGMSSEKLKKLDSVANHAVTEQMTPGIQLLVARKGQVIYNKNFGKHTYQSKSEPVKFNDIYDVASLTKILATLPLVMELEEQGVVSLNSKLSELLPEYKDSNKADVTLKQMLSHYARLKPWIPFYYATLDSVTKKPDPKYYQKEPSQHFSIKVAKELYMRNDYKDSIQDIIKETDLLDRLRYRYSDLPYYILKKFIEKHYDKPLDELVQDHFYQSLGANYTTYNPNNLFSGKNIVPTEIDDYYRYQEVHGYVHDMGAAMQGGVGGHAGIFSNANDVAKIMQMYLQKGFYGGKRYFKPETLDLFNTCYYCGDDNRRGVGFDKPQLGDVGPTCGCVSMMSFGHSGFTGTYAWADPETEIVYIFMANRTYPHAGKNVLLRENIRTEIQRLIYEAIEE</sequence>
<dbReference type="PRINTS" id="PR00133">
    <property type="entry name" value="GLHYDRLASE3"/>
</dbReference>
<evidence type="ECO:0000256" key="3">
    <source>
        <dbReference type="ARBA" id="ARBA00012663"/>
    </source>
</evidence>
<evidence type="ECO:0000259" key="6">
    <source>
        <dbReference type="Pfam" id="PF00144"/>
    </source>
</evidence>
<dbReference type="Gene3D" id="3.20.20.300">
    <property type="entry name" value="Glycoside hydrolase, family 3, N-terminal domain"/>
    <property type="match status" value="1"/>
</dbReference>
<dbReference type="Proteomes" id="UP001501456">
    <property type="component" value="Unassembled WGS sequence"/>
</dbReference>
<dbReference type="InterPro" id="IPR036881">
    <property type="entry name" value="Glyco_hydro_3_C_sf"/>
</dbReference>
<dbReference type="GO" id="GO:0016787">
    <property type="term" value="F:hydrolase activity"/>
    <property type="evidence" value="ECO:0007669"/>
    <property type="project" value="UniProtKB-KW"/>
</dbReference>
<evidence type="ECO:0000313" key="8">
    <source>
        <dbReference type="EMBL" id="GAA3789175.1"/>
    </source>
</evidence>
<feature type="domain" description="Glycoside hydrolase family 3 N-terminal" evidence="7">
    <location>
        <begin position="54"/>
        <end position="382"/>
    </location>
</feature>
<dbReference type="Gene3D" id="3.40.710.10">
    <property type="entry name" value="DD-peptidase/beta-lactamase superfamily"/>
    <property type="match status" value="1"/>
</dbReference>
<evidence type="ECO:0000256" key="5">
    <source>
        <dbReference type="ARBA" id="ARBA00023295"/>
    </source>
</evidence>
<dbReference type="EC" id="3.2.1.52" evidence="3"/>
<evidence type="ECO:0000256" key="1">
    <source>
        <dbReference type="ARBA" id="ARBA00001231"/>
    </source>
</evidence>
<dbReference type="InterPro" id="IPR019800">
    <property type="entry name" value="Glyco_hydro_3_AS"/>
</dbReference>
<dbReference type="InterPro" id="IPR050226">
    <property type="entry name" value="NagZ_Beta-hexosaminidase"/>
</dbReference>
<dbReference type="Gene3D" id="3.40.50.1700">
    <property type="entry name" value="Glycoside hydrolase family 3 C-terminal domain"/>
    <property type="match status" value="1"/>
</dbReference>
<dbReference type="InterPro" id="IPR036962">
    <property type="entry name" value="Glyco_hydro_3_N_sf"/>
</dbReference>
<organism evidence="8 9">
    <name type="scientific">Corallibacter vietnamensis</name>
    <dbReference type="NCBI Taxonomy" id="904130"/>
    <lineage>
        <taxon>Bacteria</taxon>
        <taxon>Pseudomonadati</taxon>
        <taxon>Bacteroidota</taxon>
        <taxon>Flavobacteriia</taxon>
        <taxon>Flavobacteriales</taxon>
        <taxon>Flavobacteriaceae</taxon>
        <taxon>Corallibacter</taxon>
    </lineage>
</organism>
<dbReference type="Pfam" id="PF00933">
    <property type="entry name" value="Glyco_hydro_3"/>
    <property type="match status" value="1"/>
</dbReference>
<dbReference type="SUPFAM" id="SSF56601">
    <property type="entry name" value="beta-lactamase/transpeptidase-like"/>
    <property type="match status" value="1"/>
</dbReference>
<comment type="similarity">
    <text evidence="2">Belongs to the glycosyl hydrolase 3 family.</text>
</comment>
<dbReference type="InterPro" id="IPR001764">
    <property type="entry name" value="Glyco_hydro_3_N"/>
</dbReference>
<dbReference type="PANTHER" id="PTHR30480">
    <property type="entry name" value="BETA-HEXOSAMINIDASE-RELATED"/>
    <property type="match status" value="1"/>
</dbReference>
<reference evidence="9" key="1">
    <citation type="journal article" date="2019" name="Int. J. Syst. Evol. Microbiol.">
        <title>The Global Catalogue of Microorganisms (GCM) 10K type strain sequencing project: providing services to taxonomists for standard genome sequencing and annotation.</title>
        <authorList>
            <consortium name="The Broad Institute Genomics Platform"/>
            <consortium name="The Broad Institute Genome Sequencing Center for Infectious Disease"/>
            <person name="Wu L."/>
            <person name="Ma J."/>
        </authorList>
    </citation>
    <scope>NUCLEOTIDE SEQUENCE [LARGE SCALE GENOMIC DNA]</scope>
    <source>
        <strain evidence="9">JCM 17525</strain>
    </source>
</reference>
<comment type="caution">
    <text evidence="8">The sequence shown here is derived from an EMBL/GenBank/DDBJ whole genome shotgun (WGS) entry which is preliminary data.</text>
</comment>
<keyword evidence="4 8" id="KW-0378">Hydrolase</keyword>
<dbReference type="PANTHER" id="PTHR30480:SF13">
    <property type="entry name" value="BETA-HEXOSAMINIDASE"/>
    <property type="match status" value="1"/>
</dbReference>
<name>A0ABP7HBZ2_9FLAO</name>
<dbReference type="SUPFAM" id="SSF51445">
    <property type="entry name" value="(Trans)glycosidases"/>
    <property type="match status" value="1"/>
</dbReference>
<evidence type="ECO:0000313" key="9">
    <source>
        <dbReference type="Proteomes" id="UP001501456"/>
    </source>
</evidence>
<dbReference type="InterPro" id="IPR017853">
    <property type="entry name" value="GH"/>
</dbReference>
<gene>
    <name evidence="8" type="ORF">GCM10022271_22130</name>
</gene>
<accession>A0ABP7HBZ2</accession>
<keyword evidence="9" id="KW-1185">Reference proteome</keyword>
<dbReference type="EMBL" id="BAABBI010000003">
    <property type="protein sequence ID" value="GAA3789175.1"/>
    <property type="molecule type" value="Genomic_DNA"/>
</dbReference>
<dbReference type="Pfam" id="PF00144">
    <property type="entry name" value="Beta-lactamase"/>
    <property type="match status" value="1"/>
</dbReference>
<comment type="catalytic activity">
    <reaction evidence="1">
        <text>Hydrolysis of terminal non-reducing N-acetyl-D-hexosamine residues in N-acetyl-beta-D-hexosaminides.</text>
        <dbReference type="EC" id="3.2.1.52"/>
    </reaction>
</comment>
<keyword evidence="5" id="KW-0326">Glycosidase</keyword>
<evidence type="ECO:0000256" key="2">
    <source>
        <dbReference type="ARBA" id="ARBA00005336"/>
    </source>
</evidence>
<dbReference type="InterPro" id="IPR001466">
    <property type="entry name" value="Beta-lactam-related"/>
</dbReference>